<evidence type="ECO:0000256" key="3">
    <source>
        <dbReference type="ARBA" id="ARBA00022490"/>
    </source>
</evidence>
<dbReference type="InterPro" id="IPR014756">
    <property type="entry name" value="Ig_E-set"/>
</dbReference>
<proteinExistence type="inferred from homology"/>
<feature type="non-terminal residue" evidence="4">
    <location>
        <position position="124"/>
    </location>
</feature>
<feature type="non-terminal residue" evidence="4">
    <location>
        <position position="1"/>
    </location>
</feature>
<evidence type="ECO:0000313" key="4">
    <source>
        <dbReference type="EMBL" id="KRT84010.1"/>
    </source>
</evidence>
<dbReference type="PANTHER" id="PTHR10980:SF3">
    <property type="entry name" value="LD16419P"/>
    <property type="match status" value="1"/>
</dbReference>
<dbReference type="OrthoDB" id="1683373at2759"/>
<reference evidence="4 5" key="1">
    <citation type="submission" date="2015-09" db="EMBL/GenBank/DDBJ databases">
        <title>Draft genome of the scarab beetle Oryctes borbonicus.</title>
        <authorList>
            <person name="Meyer J.M."/>
            <person name="Markov G.V."/>
            <person name="Baskaran P."/>
            <person name="Herrmann M."/>
            <person name="Sommer R.J."/>
            <person name="Roedelsperger C."/>
        </authorList>
    </citation>
    <scope>NUCLEOTIDE SEQUENCE [LARGE SCALE GENOMIC DNA]</scope>
    <source>
        <strain evidence="4">OB123</strain>
        <tissue evidence="4">Whole animal</tissue>
    </source>
</reference>
<dbReference type="EMBL" id="LJIG01002930">
    <property type="protein sequence ID" value="KRT84010.1"/>
    <property type="molecule type" value="Genomic_DNA"/>
</dbReference>
<dbReference type="Gene3D" id="2.70.50.30">
    <property type="entry name" value="Coagulation Factor XIII, subunit A, domain 1"/>
    <property type="match status" value="1"/>
</dbReference>
<evidence type="ECO:0000256" key="1">
    <source>
        <dbReference type="ARBA" id="ARBA00004496"/>
    </source>
</evidence>
<dbReference type="InterPro" id="IPR000406">
    <property type="entry name" value="Rho_GDI"/>
</dbReference>
<sequence length="124" mass="14025">QLHLIIYLNFSRLSSYHFVCIKGNMSQGDIHTPTEEGENEVELNYKPPPEKTIDEILATDQEDESLRKYKEALLGQAQTGTIIVEPDDARKVLVKKLVLVVANRPEISLDLTGDISKLKKETFT</sequence>
<accession>A0A0T6B9H7</accession>
<name>A0A0T6B9H7_9SCAR</name>
<comment type="caution">
    <text evidence="4">The sequence shown here is derived from an EMBL/GenBank/DDBJ whole genome shotgun (WGS) entry which is preliminary data.</text>
</comment>
<comment type="subcellular location">
    <subcellularLocation>
        <location evidence="1">Cytoplasm</location>
    </subcellularLocation>
</comment>
<dbReference type="Pfam" id="PF02115">
    <property type="entry name" value="Rho_GDI"/>
    <property type="match status" value="1"/>
</dbReference>
<dbReference type="Proteomes" id="UP000051574">
    <property type="component" value="Unassembled WGS sequence"/>
</dbReference>
<dbReference type="GO" id="GO:0005094">
    <property type="term" value="F:Rho GDP-dissociation inhibitor activity"/>
    <property type="evidence" value="ECO:0007669"/>
    <property type="project" value="InterPro"/>
</dbReference>
<dbReference type="SUPFAM" id="SSF81296">
    <property type="entry name" value="E set domains"/>
    <property type="match status" value="1"/>
</dbReference>
<gene>
    <name evidence="4" type="ORF">AMK59_747</name>
</gene>
<dbReference type="GO" id="GO:0016020">
    <property type="term" value="C:membrane"/>
    <property type="evidence" value="ECO:0007669"/>
    <property type="project" value="TreeGrafter"/>
</dbReference>
<keyword evidence="5" id="KW-1185">Reference proteome</keyword>
<protein>
    <submittedName>
        <fullName evidence="4">Uncharacterized protein</fullName>
    </submittedName>
</protein>
<keyword evidence="3" id="KW-0963">Cytoplasm</keyword>
<dbReference type="InterPro" id="IPR024792">
    <property type="entry name" value="RhoGDI_dom_sf"/>
</dbReference>
<evidence type="ECO:0000313" key="5">
    <source>
        <dbReference type="Proteomes" id="UP000051574"/>
    </source>
</evidence>
<organism evidence="4 5">
    <name type="scientific">Oryctes borbonicus</name>
    <dbReference type="NCBI Taxonomy" id="1629725"/>
    <lineage>
        <taxon>Eukaryota</taxon>
        <taxon>Metazoa</taxon>
        <taxon>Ecdysozoa</taxon>
        <taxon>Arthropoda</taxon>
        <taxon>Hexapoda</taxon>
        <taxon>Insecta</taxon>
        <taxon>Pterygota</taxon>
        <taxon>Neoptera</taxon>
        <taxon>Endopterygota</taxon>
        <taxon>Coleoptera</taxon>
        <taxon>Polyphaga</taxon>
        <taxon>Scarabaeiformia</taxon>
        <taxon>Scarabaeidae</taxon>
        <taxon>Dynastinae</taxon>
        <taxon>Oryctes</taxon>
    </lineage>
</organism>
<dbReference type="GO" id="GO:0007266">
    <property type="term" value="P:Rho protein signal transduction"/>
    <property type="evidence" value="ECO:0007669"/>
    <property type="project" value="InterPro"/>
</dbReference>
<dbReference type="AlphaFoldDB" id="A0A0T6B9H7"/>
<dbReference type="PANTHER" id="PTHR10980">
    <property type="entry name" value="RHO GDP-DISSOCIATION INHIBITOR"/>
    <property type="match status" value="1"/>
</dbReference>
<comment type="similarity">
    <text evidence="2">Belongs to the Rho GDI family.</text>
</comment>
<evidence type="ECO:0000256" key="2">
    <source>
        <dbReference type="ARBA" id="ARBA00009758"/>
    </source>
</evidence>
<dbReference type="GO" id="GO:0005829">
    <property type="term" value="C:cytosol"/>
    <property type="evidence" value="ECO:0007669"/>
    <property type="project" value="TreeGrafter"/>
</dbReference>